<feature type="region of interest" description="Disordered" evidence="1">
    <location>
        <begin position="114"/>
        <end position="152"/>
    </location>
</feature>
<evidence type="ECO:0000313" key="3">
    <source>
        <dbReference type="EMBL" id="KAJ7031756.1"/>
    </source>
</evidence>
<evidence type="ECO:0000313" key="2">
    <source>
        <dbReference type="EMBL" id="KAJ7021348.1"/>
    </source>
</evidence>
<evidence type="ECO:0000256" key="1">
    <source>
        <dbReference type="SAM" id="MobiDB-lite"/>
    </source>
</evidence>
<evidence type="ECO:0000313" key="4">
    <source>
        <dbReference type="Proteomes" id="UP001218188"/>
    </source>
</evidence>
<protein>
    <submittedName>
        <fullName evidence="3">Uncharacterized protein</fullName>
    </submittedName>
</protein>
<gene>
    <name evidence="3" type="ORF">C8F04DRAFT_1262616</name>
    <name evidence="2" type="ORF">C8F04DRAFT_1273869</name>
</gene>
<dbReference type="Proteomes" id="UP001218188">
    <property type="component" value="Unassembled WGS sequence"/>
</dbReference>
<dbReference type="EMBL" id="JARJCM010000079">
    <property type="protein sequence ID" value="KAJ7031756.1"/>
    <property type="molecule type" value="Genomic_DNA"/>
</dbReference>
<sequence length="201" mass="20724">MTKAVGLSTKLVGGRCSSSTRFSARDATAKNRVSVNDADLLGRQEGPTFLCRSFPIPASHLLSAPVELSTISFCPNAYSVPASALAEVRARRWISNLRLRPLALTPALLTAAQPTPGSNLAREAAPAAGSNAMAPPAEGATPAPPPPFPHAPSAGNFRGIPLALSIPVPTLELVTAFCTASTATASWTTLTLSATLLRGWG</sequence>
<dbReference type="AlphaFoldDB" id="A0AAD6SPK0"/>
<dbReference type="EMBL" id="JARJCM010000235">
    <property type="protein sequence ID" value="KAJ7021348.1"/>
    <property type="molecule type" value="Genomic_DNA"/>
</dbReference>
<reference evidence="3" key="1">
    <citation type="submission" date="2023-03" db="EMBL/GenBank/DDBJ databases">
        <title>Massive genome expansion in bonnet fungi (Mycena s.s.) driven by repeated elements and novel gene families across ecological guilds.</title>
        <authorList>
            <consortium name="Lawrence Berkeley National Laboratory"/>
            <person name="Harder C.B."/>
            <person name="Miyauchi S."/>
            <person name="Viragh M."/>
            <person name="Kuo A."/>
            <person name="Thoen E."/>
            <person name="Andreopoulos B."/>
            <person name="Lu D."/>
            <person name="Skrede I."/>
            <person name="Drula E."/>
            <person name="Henrissat B."/>
            <person name="Morin E."/>
            <person name="Kohler A."/>
            <person name="Barry K."/>
            <person name="LaButti K."/>
            <person name="Morin E."/>
            <person name="Salamov A."/>
            <person name="Lipzen A."/>
            <person name="Mereny Z."/>
            <person name="Hegedus B."/>
            <person name="Baldrian P."/>
            <person name="Stursova M."/>
            <person name="Weitz H."/>
            <person name="Taylor A."/>
            <person name="Grigoriev I.V."/>
            <person name="Nagy L.G."/>
            <person name="Martin F."/>
            <person name="Kauserud H."/>
        </authorList>
    </citation>
    <scope>NUCLEOTIDE SEQUENCE</scope>
    <source>
        <strain evidence="3">CBHHK200</strain>
    </source>
</reference>
<proteinExistence type="predicted"/>
<organism evidence="3 4">
    <name type="scientific">Mycena alexandri</name>
    <dbReference type="NCBI Taxonomy" id="1745969"/>
    <lineage>
        <taxon>Eukaryota</taxon>
        <taxon>Fungi</taxon>
        <taxon>Dikarya</taxon>
        <taxon>Basidiomycota</taxon>
        <taxon>Agaricomycotina</taxon>
        <taxon>Agaricomycetes</taxon>
        <taxon>Agaricomycetidae</taxon>
        <taxon>Agaricales</taxon>
        <taxon>Marasmiineae</taxon>
        <taxon>Mycenaceae</taxon>
        <taxon>Mycena</taxon>
    </lineage>
</organism>
<comment type="caution">
    <text evidence="3">The sequence shown here is derived from an EMBL/GenBank/DDBJ whole genome shotgun (WGS) entry which is preliminary data.</text>
</comment>
<feature type="compositionally biased region" description="Low complexity" evidence="1">
    <location>
        <begin position="124"/>
        <end position="141"/>
    </location>
</feature>
<keyword evidence="4" id="KW-1185">Reference proteome</keyword>
<accession>A0AAD6SPK0</accession>
<name>A0AAD6SPK0_9AGAR</name>